<protein>
    <submittedName>
        <fullName evidence="1">EPSX protEIN</fullName>
    </submittedName>
</protein>
<reference evidence="1 2" key="1">
    <citation type="submission" date="2013-06" db="EMBL/GenBank/DDBJ databases">
        <title>Whole genome shotgun sequence of Bacillus selenatarsenatis SF-1.</title>
        <authorList>
            <person name="Kuroda M."/>
            <person name="Sei K."/>
            <person name="Yamashita M."/>
            <person name="Ike M."/>
        </authorList>
    </citation>
    <scope>NUCLEOTIDE SEQUENCE [LARGE SCALE GENOMIC DNA]</scope>
    <source>
        <strain evidence="1 2">SF-1</strain>
    </source>
</reference>
<evidence type="ECO:0000313" key="2">
    <source>
        <dbReference type="Proteomes" id="UP000031014"/>
    </source>
</evidence>
<proteinExistence type="predicted"/>
<evidence type="ECO:0000313" key="1">
    <source>
        <dbReference type="EMBL" id="GAM16223.1"/>
    </source>
</evidence>
<dbReference type="Gene3D" id="3.40.50.1110">
    <property type="entry name" value="SGNH hydrolase"/>
    <property type="match status" value="1"/>
</dbReference>
<dbReference type="InterPro" id="IPR036514">
    <property type="entry name" value="SGNH_hydro_sf"/>
</dbReference>
<dbReference type="EMBL" id="BASE01000113">
    <property type="protein sequence ID" value="GAM16223.1"/>
    <property type="molecule type" value="Genomic_DNA"/>
</dbReference>
<dbReference type="CDD" id="cd00229">
    <property type="entry name" value="SGNH_hydrolase"/>
    <property type="match status" value="1"/>
</dbReference>
<name>A0A0A8X8G9_MESS1</name>
<dbReference type="SUPFAM" id="SSF52266">
    <property type="entry name" value="SGNH hydrolase"/>
    <property type="match status" value="1"/>
</dbReference>
<gene>
    <name evidence="1" type="ORF">SAMD00020551_4411</name>
</gene>
<dbReference type="RefSeq" id="WP_041967823.1">
    <property type="nucleotide sequence ID" value="NZ_BASE01000113.1"/>
</dbReference>
<keyword evidence="2" id="KW-1185">Reference proteome</keyword>
<sequence length="267" mass="29774">MKPFLTTLLAIICGGVLLWGNIHWSNKTAVKVDGASVTKAVEKPAEKSKAKSEDTQGQEVGLLSLTKNWPVEAVETFKKAQEEGQEYKVLIVGSNALGEEPNGWAYQTKDGLTEAFGDENLIVEILKYETTSLNFVQENHQEELVAAEADLIIFEPFTLNDNTNGVGAENSLINVQRVLDHIGDVSANTVVILTPPNPLYNAKYYPLQVDALKEYAEENDIPYLDHWTAWPELDSQEMNDYLTNGSPNEKGHELWAQYMLDYLVAKN</sequence>
<dbReference type="OrthoDB" id="2451965at2"/>
<comment type="caution">
    <text evidence="1">The sequence shown here is derived from an EMBL/GenBank/DDBJ whole genome shotgun (WGS) entry which is preliminary data.</text>
</comment>
<dbReference type="Proteomes" id="UP000031014">
    <property type="component" value="Unassembled WGS sequence"/>
</dbReference>
<organism evidence="1 2">
    <name type="scientific">Mesobacillus selenatarsenatis (strain DSM 18680 / JCM 14380 / FERM P-15431 / SF-1)</name>
    <dbReference type="NCBI Taxonomy" id="1321606"/>
    <lineage>
        <taxon>Bacteria</taxon>
        <taxon>Bacillati</taxon>
        <taxon>Bacillota</taxon>
        <taxon>Bacilli</taxon>
        <taxon>Bacillales</taxon>
        <taxon>Bacillaceae</taxon>
        <taxon>Mesobacillus</taxon>
    </lineage>
</organism>
<accession>A0A0A8X8G9</accession>
<dbReference type="AlphaFoldDB" id="A0A0A8X8G9"/>
<dbReference type="STRING" id="1321606.SAMD00020551_4411"/>